<dbReference type="AlphaFoldDB" id="A0AAV7VXX9"/>
<dbReference type="Proteomes" id="UP001066276">
    <property type="component" value="Chromosome 1_2"/>
</dbReference>
<evidence type="ECO:0000313" key="3">
    <source>
        <dbReference type="Proteomes" id="UP001066276"/>
    </source>
</evidence>
<proteinExistence type="predicted"/>
<feature type="region of interest" description="Disordered" evidence="1">
    <location>
        <begin position="28"/>
        <end position="70"/>
    </location>
</feature>
<protein>
    <submittedName>
        <fullName evidence="2">Uncharacterized protein</fullName>
    </submittedName>
</protein>
<organism evidence="2 3">
    <name type="scientific">Pleurodeles waltl</name>
    <name type="common">Iberian ribbed newt</name>
    <dbReference type="NCBI Taxonomy" id="8319"/>
    <lineage>
        <taxon>Eukaryota</taxon>
        <taxon>Metazoa</taxon>
        <taxon>Chordata</taxon>
        <taxon>Craniata</taxon>
        <taxon>Vertebrata</taxon>
        <taxon>Euteleostomi</taxon>
        <taxon>Amphibia</taxon>
        <taxon>Batrachia</taxon>
        <taxon>Caudata</taxon>
        <taxon>Salamandroidea</taxon>
        <taxon>Salamandridae</taxon>
        <taxon>Pleurodelinae</taxon>
        <taxon>Pleurodeles</taxon>
    </lineage>
</organism>
<feature type="non-terminal residue" evidence="2">
    <location>
        <position position="1"/>
    </location>
</feature>
<feature type="non-terminal residue" evidence="2">
    <location>
        <position position="70"/>
    </location>
</feature>
<evidence type="ECO:0000256" key="1">
    <source>
        <dbReference type="SAM" id="MobiDB-lite"/>
    </source>
</evidence>
<gene>
    <name evidence="2" type="ORF">NDU88_000916</name>
</gene>
<comment type="caution">
    <text evidence="2">The sequence shown here is derived from an EMBL/GenBank/DDBJ whole genome shotgun (WGS) entry which is preliminary data.</text>
</comment>
<sequence>RGKETVSARGGAGASVADWALHFYPEPAKSSAEGTSLSASRQHCSASRAGSLLPSEGEAGHPASATVRTQ</sequence>
<accession>A0AAV7VXX9</accession>
<evidence type="ECO:0000313" key="2">
    <source>
        <dbReference type="EMBL" id="KAJ1205482.1"/>
    </source>
</evidence>
<feature type="compositionally biased region" description="Polar residues" evidence="1">
    <location>
        <begin position="32"/>
        <end position="45"/>
    </location>
</feature>
<keyword evidence="3" id="KW-1185">Reference proteome</keyword>
<reference evidence="2" key="1">
    <citation type="journal article" date="2022" name="bioRxiv">
        <title>Sequencing and chromosome-scale assembly of the giantPleurodeles waltlgenome.</title>
        <authorList>
            <person name="Brown T."/>
            <person name="Elewa A."/>
            <person name="Iarovenko S."/>
            <person name="Subramanian E."/>
            <person name="Araus A.J."/>
            <person name="Petzold A."/>
            <person name="Susuki M."/>
            <person name="Suzuki K.-i.T."/>
            <person name="Hayashi T."/>
            <person name="Toyoda A."/>
            <person name="Oliveira C."/>
            <person name="Osipova E."/>
            <person name="Leigh N.D."/>
            <person name="Simon A."/>
            <person name="Yun M.H."/>
        </authorList>
    </citation>
    <scope>NUCLEOTIDE SEQUENCE</scope>
    <source>
        <strain evidence="2">20211129_DDA</strain>
        <tissue evidence="2">Liver</tissue>
    </source>
</reference>
<name>A0AAV7VXX9_PLEWA</name>
<dbReference type="EMBL" id="JANPWB010000002">
    <property type="protein sequence ID" value="KAJ1205482.1"/>
    <property type="molecule type" value="Genomic_DNA"/>
</dbReference>